<dbReference type="Gene3D" id="1.25.40.20">
    <property type="entry name" value="Ankyrin repeat-containing domain"/>
    <property type="match status" value="4"/>
</dbReference>
<evidence type="ECO:0000256" key="1">
    <source>
        <dbReference type="ARBA" id="ARBA00022737"/>
    </source>
</evidence>
<dbReference type="Pfam" id="PF00023">
    <property type="entry name" value="Ank"/>
    <property type="match status" value="2"/>
</dbReference>
<dbReference type="EMBL" id="CAJNNV010024268">
    <property type="protein sequence ID" value="CAE8609281.1"/>
    <property type="molecule type" value="Genomic_DNA"/>
</dbReference>
<feature type="compositionally biased region" description="Polar residues" evidence="4">
    <location>
        <begin position="403"/>
        <end position="417"/>
    </location>
</feature>
<protein>
    <submittedName>
        <fullName evidence="5">Uncharacterized protein</fullName>
    </submittedName>
</protein>
<dbReference type="Pfam" id="PF12796">
    <property type="entry name" value="Ank_2"/>
    <property type="match status" value="2"/>
</dbReference>
<reference evidence="5" key="1">
    <citation type="submission" date="2021-02" db="EMBL/GenBank/DDBJ databases">
        <authorList>
            <person name="Dougan E. K."/>
            <person name="Rhodes N."/>
            <person name="Thang M."/>
            <person name="Chan C."/>
        </authorList>
    </citation>
    <scope>NUCLEOTIDE SEQUENCE</scope>
</reference>
<evidence type="ECO:0000313" key="6">
    <source>
        <dbReference type="Proteomes" id="UP000654075"/>
    </source>
</evidence>
<evidence type="ECO:0000313" key="5">
    <source>
        <dbReference type="EMBL" id="CAE8609281.1"/>
    </source>
</evidence>
<comment type="caution">
    <text evidence="5">The sequence shown here is derived from an EMBL/GenBank/DDBJ whole genome shotgun (WGS) entry which is preliminary data.</text>
</comment>
<accession>A0A813FFI9</accession>
<dbReference type="AlphaFoldDB" id="A0A813FFI9"/>
<dbReference type="SMART" id="SM00248">
    <property type="entry name" value="ANK"/>
    <property type="match status" value="9"/>
</dbReference>
<dbReference type="SUPFAM" id="SSF48403">
    <property type="entry name" value="Ankyrin repeat"/>
    <property type="match status" value="2"/>
</dbReference>
<evidence type="ECO:0000256" key="2">
    <source>
        <dbReference type="ARBA" id="ARBA00023043"/>
    </source>
</evidence>
<dbReference type="InterPro" id="IPR002110">
    <property type="entry name" value="Ankyrin_rpt"/>
</dbReference>
<dbReference type="PROSITE" id="PS50297">
    <property type="entry name" value="ANK_REP_REGION"/>
    <property type="match status" value="3"/>
</dbReference>
<dbReference type="PANTHER" id="PTHR24198">
    <property type="entry name" value="ANKYRIN REPEAT AND PROTEIN KINASE DOMAIN-CONTAINING PROTEIN"/>
    <property type="match status" value="1"/>
</dbReference>
<evidence type="ECO:0000256" key="4">
    <source>
        <dbReference type="SAM" id="MobiDB-lite"/>
    </source>
</evidence>
<dbReference type="PANTHER" id="PTHR24198:SF165">
    <property type="entry name" value="ANKYRIN REPEAT-CONTAINING PROTEIN-RELATED"/>
    <property type="match status" value="1"/>
</dbReference>
<keyword evidence="2 3" id="KW-0040">ANK repeat</keyword>
<dbReference type="Proteomes" id="UP000654075">
    <property type="component" value="Unassembled WGS sequence"/>
</dbReference>
<name>A0A813FFI9_POLGL</name>
<keyword evidence="6" id="KW-1185">Reference proteome</keyword>
<dbReference type="OrthoDB" id="409865at2759"/>
<feature type="region of interest" description="Disordered" evidence="4">
    <location>
        <begin position="403"/>
        <end position="427"/>
    </location>
</feature>
<organism evidence="5 6">
    <name type="scientific">Polarella glacialis</name>
    <name type="common">Dinoflagellate</name>
    <dbReference type="NCBI Taxonomy" id="89957"/>
    <lineage>
        <taxon>Eukaryota</taxon>
        <taxon>Sar</taxon>
        <taxon>Alveolata</taxon>
        <taxon>Dinophyceae</taxon>
        <taxon>Suessiales</taxon>
        <taxon>Suessiaceae</taxon>
        <taxon>Polarella</taxon>
    </lineage>
</organism>
<proteinExistence type="predicted"/>
<dbReference type="OMA" id="LANPRCE"/>
<feature type="repeat" description="ANK" evidence="3">
    <location>
        <begin position="52"/>
        <end position="79"/>
    </location>
</feature>
<dbReference type="PROSITE" id="PS50088">
    <property type="entry name" value="ANK_REPEAT"/>
    <property type="match status" value="3"/>
</dbReference>
<keyword evidence="1" id="KW-0677">Repeat</keyword>
<sequence>MVSSFIGLAEGEHLNDSLLLINSVKGNEIFNVNSILDQGAEIDCALLEGPVNLRTPLRAACAQANVKIARLLLARGADVFAHFEADGWSALHSAAHSGHDHVVRMLIIEVDSLHENTCRDGLGLLHLLTICLNSRLLDSGSELVAWLLKQMPDADVNLRSQRPGFWDWTPLHMACAKGFVKASACLLKSKADLNAVTGDFHVGSANLNQFVQGDSTQADHRAGFNGVGPQWLDKGLLPIHLAAFGGNLRTLQLLVRHGQSINATTFRHCWTPLMFAVWSNNVPLVQEICRLGGRSTICHIDRRGDGSEWNPLSIAVVRGSPEMVQALIAYGADPLVRLSCPDFPGSPFIRYALPALPDGPENTWSGLDSRISLLHLAVQRGCVEMLRTLLPLVRAAHFSPVRSANSRPPLQNITPWQDASKDASKADASRVSATSMASSCGFCGKSKKGSVVTSALVRSLDSSKITQDRARERLVSAPVFEGQDCDPVAFCTVEGWSPAVLALLLHVVDPQRKVKGCELLKAVPDKLAAPCTRADVFMELLGTGRSLLEDRPEASPPSMPQRFSDVSQTLAIEAINEFAKLCKAGDADRVAYRILHTTLCVACRFNRQKVVRHLLESGLCDPCCPFLRPVECRPLHIAAACGYGHLAQLLLEHKADPLEGDEHSEKPVFKLSRCYERQISDLKARLSELEAQLATGDSSSIMGSSFTKALEGPSHTGRKNNTATPVPMSQYDSLLHDSRM</sequence>
<feature type="repeat" description="ANK" evidence="3">
    <location>
        <begin position="86"/>
        <end position="107"/>
    </location>
</feature>
<dbReference type="InterPro" id="IPR036770">
    <property type="entry name" value="Ankyrin_rpt-contain_sf"/>
</dbReference>
<feature type="region of interest" description="Disordered" evidence="4">
    <location>
        <begin position="704"/>
        <end position="740"/>
    </location>
</feature>
<gene>
    <name evidence="5" type="ORF">PGLA1383_LOCUS27108</name>
</gene>
<feature type="repeat" description="ANK" evidence="3">
    <location>
        <begin position="234"/>
        <end position="266"/>
    </location>
</feature>
<evidence type="ECO:0000256" key="3">
    <source>
        <dbReference type="PROSITE-ProRule" id="PRU00023"/>
    </source>
</evidence>